<dbReference type="InterPro" id="IPR002401">
    <property type="entry name" value="Cyt_P450_E_grp-I"/>
</dbReference>
<proteinExistence type="inferred from homology"/>
<evidence type="ECO:0000256" key="1">
    <source>
        <dbReference type="ARBA" id="ARBA00001971"/>
    </source>
</evidence>
<gene>
    <name evidence="9" type="ORF">N8I77_009939</name>
</gene>
<evidence type="ECO:0000256" key="7">
    <source>
        <dbReference type="SAM" id="Phobius"/>
    </source>
</evidence>
<dbReference type="GO" id="GO:0016705">
    <property type="term" value="F:oxidoreductase activity, acting on paired donors, with incorporation or reduction of molecular oxygen"/>
    <property type="evidence" value="ECO:0007669"/>
    <property type="project" value="InterPro"/>
</dbReference>
<evidence type="ECO:0000256" key="5">
    <source>
        <dbReference type="PIRSR" id="PIRSR602401-1"/>
    </source>
</evidence>
<dbReference type="InterPro" id="IPR036396">
    <property type="entry name" value="Cyt_P450_sf"/>
</dbReference>
<dbReference type="Gene3D" id="1.10.630.10">
    <property type="entry name" value="Cytochrome P450"/>
    <property type="match status" value="1"/>
</dbReference>
<evidence type="ECO:0000313" key="10">
    <source>
        <dbReference type="Proteomes" id="UP001265746"/>
    </source>
</evidence>
<dbReference type="PROSITE" id="PS00086">
    <property type="entry name" value="CYTOCHROME_P450"/>
    <property type="match status" value="1"/>
</dbReference>
<evidence type="ECO:0000256" key="6">
    <source>
        <dbReference type="RuleBase" id="RU000461"/>
    </source>
</evidence>
<comment type="similarity">
    <text evidence="6">Belongs to the cytochrome P450 family.</text>
</comment>
<keyword evidence="6" id="KW-0503">Monooxygenase</keyword>
<keyword evidence="7" id="KW-1133">Transmembrane helix</keyword>
<evidence type="ECO:0000313" key="9">
    <source>
        <dbReference type="EMBL" id="KAK2600403.1"/>
    </source>
</evidence>
<keyword evidence="10" id="KW-1185">Reference proteome</keyword>
<dbReference type="SUPFAM" id="SSF48264">
    <property type="entry name" value="Cytochrome P450"/>
    <property type="match status" value="1"/>
</dbReference>
<dbReference type="EMBL" id="JAUJFL010000006">
    <property type="protein sequence ID" value="KAK2600403.1"/>
    <property type="molecule type" value="Genomic_DNA"/>
</dbReference>
<evidence type="ECO:0000256" key="2">
    <source>
        <dbReference type="ARBA" id="ARBA00022617"/>
    </source>
</evidence>
<feature type="binding site" description="axial binding residue" evidence="5">
    <location>
        <position position="510"/>
    </location>
    <ligand>
        <name>heme</name>
        <dbReference type="ChEBI" id="CHEBI:30413"/>
    </ligand>
    <ligandPart>
        <name>Fe</name>
        <dbReference type="ChEBI" id="CHEBI:18248"/>
    </ligandPart>
</feature>
<dbReference type="Pfam" id="PF00067">
    <property type="entry name" value="p450"/>
    <property type="match status" value="1"/>
</dbReference>
<keyword evidence="6" id="KW-0560">Oxidoreductase</keyword>
<evidence type="ECO:0000256" key="3">
    <source>
        <dbReference type="ARBA" id="ARBA00022723"/>
    </source>
</evidence>
<comment type="cofactor">
    <cofactor evidence="1 5">
        <name>heme</name>
        <dbReference type="ChEBI" id="CHEBI:30413"/>
    </cofactor>
</comment>
<feature type="signal peptide" evidence="8">
    <location>
        <begin position="1"/>
        <end position="23"/>
    </location>
</feature>
<sequence>MGDHATTTMYWRAHFVFHHRCLALCVLCSTGTRFNQHSGRVAQHLREKLIFKLRFSRPATRYANTCSIFSRPLEANMFFLYFLPPICIVALFIRRLYKFRNYPDAPGPTPAKYTRWWYLKKVYDGKFEQWDVDQHARHGPIVRVAPQMYSIGDPAAMKPIYGIGSPLEKSSWYEYWGDPRVPNHNLFSSTDSSFHATMRRKVANLYTMTAIKSYEPYVNNCVRVLQEQLDRFAAKGEWFDLQHFTQCYALDVIGEITYGNRFGVLDSGGQDVGGILASLEKLLAFGTLAGIEPRFLPFWIWRYGNPETPIRAFDNRQQELRREKGSINGATDFFTKCEALCKKDPVEWERYRGPMAMTQNVAAGSDTTSIALTSAIFHIISNREVYLKLKEEIRAAEEQGEADDPITFDQAQALPYLGSCIKEAMRVHPSTGLPLWRVVPEPGMTISGVFFPAGAVVGINTWVAHRDPRVFGPDPNVFRPERWDPKINDKDKLKQMEAYYMPFGAGTRTCIGKNISILEISKVIPQLIRRYGFELARPGQPIDSLNYWFVKQRNLLARIRQ</sequence>
<keyword evidence="2 5" id="KW-0349">Heme</keyword>
<comment type="caution">
    <text evidence="9">The sequence shown here is derived from an EMBL/GenBank/DDBJ whole genome shotgun (WGS) entry which is preliminary data.</text>
</comment>
<accession>A0AAD9W1B1</accession>
<dbReference type="InterPro" id="IPR001128">
    <property type="entry name" value="Cyt_P450"/>
</dbReference>
<feature type="chain" id="PRO_5042236372" evidence="8">
    <location>
        <begin position="24"/>
        <end position="561"/>
    </location>
</feature>
<keyword evidence="4 5" id="KW-0408">Iron</keyword>
<dbReference type="InterPro" id="IPR017972">
    <property type="entry name" value="Cyt_P450_CS"/>
</dbReference>
<reference evidence="9" key="1">
    <citation type="submission" date="2023-06" db="EMBL/GenBank/DDBJ databases">
        <authorList>
            <person name="Noh H."/>
        </authorList>
    </citation>
    <scope>NUCLEOTIDE SEQUENCE</scope>
    <source>
        <strain evidence="9">DUCC20226</strain>
    </source>
</reference>
<dbReference type="AlphaFoldDB" id="A0AAD9W1B1"/>
<keyword evidence="7" id="KW-0812">Transmembrane</keyword>
<name>A0AAD9W1B1_PHOAM</name>
<dbReference type="PRINTS" id="PR00463">
    <property type="entry name" value="EP450I"/>
</dbReference>
<dbReference type="PANTHER" id="PTHR24305">
    <property type="entry name" value="CYTOCHROME P450"/>
    <property type="match status" value="1"/>
</dbReference>
<evidence type="ECO:0000256" key="8">
    <source>
        <dbReference type="SAM" id="SignalP"/>
    </source>
</evidence>
<dbReference type="PRINTS" id="PR00385">
    <property type="entry name" value="P450"/>
</dbReference>
<keyword evidence="7" id="KW-0472">Membrane</keyword>
<protein>
    <submittedName>
        <fullName evidence="9">Uncharacterized protein</fullName>
    </submittedName>
</protein>
<dbReference type="GO" id="GO:0020037">
    <property type="term" value="F:heme binding"/>
    <property type="evidence" value="ECO:0007669"/>
    <property type="project" value="InterPro"/>
</dbReference>
<dbReference type="InterPro" id="IPR050121">
    <property type="entry name" value="Cytochrome_P450_monoxygenase"/>
</dbReference>
<dbReference type="GO" id="GO:0004497">
    <property type="term" value="F:monooxygenase activity"/>
    <property type="evidence" value="ECO:0007669"/>
    <property type="project" value="UniProtKB-KW"/>
</dbReference>
<dbReference type="GO" id="GO:0005506">
    <property type="term" value="F:iron ion binding"/>
    <property type="evidence" value="ECO:0007669"/>
    <property type="project" value="InterPro"/>
</dbReference>
<evidence type="ECO:0000256" key="4">
    <source>
        <dbReference type="ARBA" id="ARBA00023004"/>
    </source>
</evidence>
<dbReference type="Proteomes" id="UP001265746">
    <property type="component" value="Unassembled WGS sequence"/>
</dbReference>
<dbReference type="CDD" id="cd11060">
    <property type="entry name" value="CYP57A1-like"/>
    <property type="match status" value="1"/>
</dbReference>
<feature type="transmembrane region" description="Helical" evidence="7">
    <location>
        <begin position="78"/>
        <end position="97"/>
    </location>
</feature>
<organism evidence="9 10">
    <name type="scientific">Phomopsis amygdali</name>
    <name type="common">Fusicoccum amygdali</name>
    <dbReference type="NCBI Taxonomy" id="1214568"/>
    <lineage>
        <taxon>Eukaryota</taxon>
        <taxon>Fungi</taxon>
        <taxon>Dikarya</taxon>
        <taxon>Ascomycota</taxon>
        <taxon>Pezizomycotina</taxon>
        <taxon>Sordariomycetes</taxon>
        <taxon>Sordariomycetidae</taxon>
        <taxon>Diaporthales</taxon>
        <taxon>Diaporthaceae</taxon>
        <taxon>Diaporthe</taxon>
    </lineage>
</organism>
<dbReference type="PANTHER" id="PTHR24305:SF190">
    <property type="entry name" value="P450, PUTATIVE (EUROFUNG)-RELATED"/>
    <property type="match status" value="1"/>
</dbReference>
<keyword evidence="8" id="KW-0732">Signal</keyword>
<keyword evidence="3 5" id="KW-0479">Metal-binding</keyword>